<dbReference type="STRING" id="1450535.A0A317VQV0"/>
<name>A0A317VQV0_9EURO</name>
<protein>
    <submittedName>
        <fullName evidence="1">Uncharacterized protein</fullName>
    </submittedName>
</protein>
<accession>A0A317VQV0</accession>
<dbReference type="OrthoDB" id="4477880at2759"/>
<sequence length="238" mass="26451">MTDPDAEVHWFKLLNNSKKDRNYIMFAPPPDHNDEDFQTPVWVSSFVEHHDHWDVHTAGPIYAFVGRQYGDTKTGRVEVENAVVAWIEDDSEPPVFDLSITSNGTPTLEQTQAKSPTPGAFIVKTGPDFPETDADGNAYVVGFGKTDGSTKKVAACASRVAKKDQSITVKPVVQLHFFPSDAKPGDFINYKKIVEAGTGHVDFSDHLDATLCYALHKPRDEDRVFAEWTLGYTKEPPV</sequence>
<evidence type="ECO:0000313" key="1">
    <source>
        <dbReference type="EMBL" id="PWY75272.1"/>
    </source>
</evidence>
<dbReference type="GeneID" id="37119550"/>
<organism evidence="1 2">
    <name type="scientific">Aspergillus sclerotioniger CBS 115572</name>
    <dbReference type="NCBI Taxonomy" id="1450535"/>
    <lineage>
        <taxon>Eukaryota</taxon>
        <taxon>Fungi</taxon>
        <taxon>Dikarya</taxon>
        <taxon>Ascomycota</taxon>
        <taxon>Pezizomycotina</taxon>
        <taxon>Eurotiomycetes</taxon>
        <taxon>Eurotiomycetidae</taxon>
        <taxon>Eurotiales</taxon>
        <taxon>Aspergillaceae</taxon>
        <taxon>Aspergillus</taxon>
        <taxon>Aspergillus subgen. Circumdati</taxon>
    </lineage>
</organism>
<comment type="caution">
    <text evidence="1">The sequence shown here is derived from an EMBL/GenBank/DDBJ whole genome shotgun (WGS) entry which is preliminary data.</text>
</comment>
<dbReference type="EMBL" id="MSFK01000029">
    <property type="protein sequence ID" value="PWY75272.1"/>
    <property type="molecule type" value="Genomic_DNA"/>
</dbReference>
<evidence type="ECO:0000313" key="2">
    <source>
        <dbReference type="Proteomes" id="UP000246702"/>
    </source>
</evidence>
<keyword evidence="2" id="KW-1185">Reference proteome</keyword>
<reference evidence="1 2" key="1">
    <citation type="submission" date="2016-12" db="EMBL/GenBank/DDBJ databases">
        <title>The genomes of Aspergillus section Nigri reveals drivers in fungal speciation.</title>
        <authorList>
            <consortium name="DOE Joint Genome Institute"/>
            <person name="Vesth T.C."/>
            <person name="Nybo J."/>
            <person name="Theobald S."/>
            <person name="Brandl J."/>
            <person name="Frisvad J.C."/>
            <person name="Nielsen K.F."/>
            <person name="Lyhne E.K."/>
            <person name="Kogle M.E."/>
            <person name="Kuo A."/>
            <person name="Riley R."/>
            <person name="Clum A."/>
            <person name="Nolan M."/>
            <person name="Lipzen A."/>
            <person name="Salamov A."/>
            <person name="Henrissat B."/>
            <person name="Wiebenga A."/>
            <person name="De Vries R.P."/>
            <person name="Grigoriev I.V."/>
            <person name="Mortensen U.H."/>
            <person name="Andersen M.R."/>
            <person name="Baker S.E."/>
        </authorList>
    </citation>
    <scope>NUCLEOTIDE SEQUENCE [LARGE SCALE GENOMIC DNA]</scope>
    <source>
        <strain evidence="1 2">CBS 115572</strain>
    </source>
</reference>
<dbReference type="RefSeq" id="XP_025463899.1">
    <property type="nucleotide sequence ID" value="XM_025617407.1"/>
</dbReference>
<dbReference type="Proteomes" id="UP000246702">
    <property type="component" value="Unassembled WGS sequence"/>
</dbReference>
<dbReference type="AlphaFoldDB" id="A0A317VQV0"/>
<gene>
    <name evidence="1" type="ORF">BO94DRAFT_627279</name>
</gene>
<proteinExistence type="predicted"/>